<feature type="transmembrane region" description="Helical" evidence="5">
    <location>
        <begin position="75"/>
        <end position="96"/>
    </location>
</feature>
<evidence type="ECO:0000313" key="7">
    <source>
        <dbReference type="EMBL" id="AGK95817.1"/>
    </source>
</evidence>
<accession>R4JYB7</accession>
<keyword evidence="8" id="KW-1185">Reference proteome</keyword>
<evidence type="ECO:0000256" key="4">
    <source>
        <dbReference type="ARBA" id="ARBA00023136"/>
    </source>
</evidence>
<keyword evidence="3 5" id="KW-1133">Transmembrane helix</keyword>
<dbReference type="GO" id="GO:0016020">
    <property type="term" value="C:membrane"/>
    <property type="evidence" value="ECO:0007669"/>
    <property type="project" value="UniProtKB-SubCell"/>
</dbReference>
<dbReference type="RefSeq" id="WP_015614141.1">
    <property type="nucleotide sequence ID" value="NC_021182.1"/>
</dbReference>
<gene>
    <name evidence="7" type="ORF">Clopa_0786</name>
</gene>
<organism evidence="7 8">
    <name type="scientific">Clostridium pasteurianum BC1</name>
    <dbReference type="NCBI Taxonomy" id="86416"/>
    <lineage>
        <taxon>Bacteria</taxon>
        <taxon>Bacillati</taxon>
        <taxon>Bacillota</taxon>
        <taxon>Clostridia</taxon>
        <taxon>Eubacteriales</taxon>
        <taxon>Clostridiaceae</taxon>
        <taxon>Clostridium</taxon>
    </lineage>
</organism>
<evidence type="ECO:0000256" key="5">
    <source>
        <dbReference type="SAM" id="Phobius"/>
    </source>
</evidence>
<dbReference type="AlphaFoldDB" id="R4JYB7"/>
<keyword evidence="4 5" id="KW-0472">Membrane</keyword>
<protein>
    <submittedName>
        <fullName evidence="7">Putative membrane protein</fullName>
    </submittedName>
</protein>
<dbReference type="KEGG" id="cpas:Clopa_0786"/>
<comment type="subcellular location">
    <subcellularLocation>
        <location evidence="1">Membrane</location>
        <topology evidence="1">Multi-pass membrane protein</topology>
    </subcellularLocation>
</comment>
<dbReference type="OrthoDB" id="8215804at2"/>
<dbReference type="PATRIC" id="fig|86416.3.peg.775"/>
<reference evidence="7 8" key="1">
    <citation type="submission" date="2012-01" db="EMBL/GenBank/DDBJ databases">
        <title>Complete sequence of chromosome of Clostridium pasteurianum BC1.</title>
        <authorList>
            <consortium name="US DOE Joint Genome Institute"/>
            <person name="Lucas S."/>
            <person name="Han J."/>
            <person name="Lapidus A."/>
            <person name="Cheng J.-F."/>
            <person name="Goodwin L."/>
            <person name="Pitluck S."/>
            <person name="Peters L."/>
            <person name="Mikhailova N."/>
            <person name="Teshima H."/>
            <person name="Detter J.C."/>
            <person name="Han C."/>
            <person name="Tapia R."/>
            <person name="Land M."/>
            <person name="Hauser L."/>
            <person name="Kyrpides N."/>
            <person name="Ivanova N."/>
            <person name="Pagani I."/>
            <person name="Dunn J."/>
            <person name="Taghavi S."/>
            <person name="Francis A."/>
            <person name="van der Lelie D."/>
            <person name="Woyke T."/>
        </authorList>
    </citation>
    <scope>NUCLEOTIDE SEQUENCE [LARGE SCALE GENOMIC DNA]</scope>
    <source>
        <strain evidence="7 8">BC1</strain>
    </source>
</reference>
<evidence type="ECO:0000256" key="3">
    <source>
        <dbReference type="ARBA" id="ARBA00022989"/>
    </source>
</evidence>
<dbReference type="InterPro" id="IPR007829">
    <property type="entry name" value="TM2"/>
</dbReference>
<dbReference type="eggNOG" id="COG2314">
    <property type="taxonomic scope" value="Bacteria"/>
</dbReference>
<proteinExistence type="predicted"/>
<name>R4JYB7_CLOPA</name>
<dbReference type="EMBL" id="CP003261">
    <property type="protein sequence ID" value="AGK95817.1"/>
    <property type="molecule type" value="Genomic_DNA"/>
</dbReference>
<dbReference type="PANTHER" id="PTHR21016">
    <property type="entry name" value="BETA-AMYLOID BINDING PROTEIN-RELATED"/>
    <property type="match status" value="1"/>
</dbReference>
<dbReference type="InterPro" id="IPR050932">
    <property type="entry name" value="TM2D1-3-like"/>
</dbReference>
<keyword evidence="2 5" id="KW-0812">Transmembrane</keyword>
<evidence type="ECO:0000256" key="1">
    <source>
        <dbReference type="ARBA" id="ARBA00004141"/>
    </source>
</evidence>
<dbReference type="PANTHER" id="PTHR21016:SF25">
    <property type="entry name" value="TM2 DOMAIN-CONTAINING PROTEIN DDB_G0277895-RELATED"/>
    <property type="match status" value="1"/>
</dbReference>
<evidence type="ECO:0000259" key="6">
    <source>
        <dbReference type="Pfam" id="PF05154"/>
    </source>
</evidence>
<dbReference type="Pfam" id="PF05154">
    <property type="entry name" value="TM2"/>
    <property type="match status" value="1"/>
</dbReference>
<feature type="domain" description="TM2" evidence="6">
    <location>
        <begin position="46"/>
        <end position="94"/>
    </location>
</feature>
<feature type="transmembrane region" description="Helical" evidence="5">
    <location>
        <begin position="50"/>
        <end position="69"/>
    </location>
</feature>
<dbReference type="Proteomes" id="UP000013523">
    <property type="component" value="Chromosome"/>
</dbReference>
<dbReference type="STRING" id="86416.Clopa_0786"/>
<dbReference type="HOGENOM" id="CLU_081297_7_1_9"/>
<evidence type="ECO:0000256" key="2">
    <source>
        <dbReference type="ARBA" id="ARBA00022692"/>
    </source>
</evidence>
<evidence type="ECO:0000313" key="8">
    <source>
        <dbReference type="Proteomes" id="UP000013523"/>
    </source>
</evidence>
<sequence>MDSNKVDMFIASTGTKYLPSEKLMAVRSSIETLEDSKLIILQSLNYKDPIVVFLISIFFGYLGVDRFILGQVGLGIIKLITLGGFGIWAIIDWFTVMKRTKEKNYNMLLEIIK</sequence>